<dbReference type="RefSeq" id="WP_209900399.1">
    <property type="nucleotide sequence ID" value="NZ_BAAAJW010000002.1"/>
</dbReference>
<keyword evidence="2" id="KW-0479">Metal-binding</keyword>
<organism evidence="6 7">
    <name type="scientific">Brachybacterium sacelli</name>
    <dbReference type="NCBI Taxonomy" id="173364"/>
    <lineage>
        <taxon>Bacteria</taxon>
        <taxon>Bacillati</taxon>
        <taxon>Actinomycetota</taxon>
        <taxon>Actinomycetes</taxon>
        <taxon>Micrococcales</taxon>
        <taxon>Dermabacteraceae</taxon>
        <taxon>Brachybacterium</taxon>
    </lineage>
</organism>
<evidence type="ECO:0000313" key="7">
    <source>
        <dbReference type="Proteomes" id="UP001519290"/>
    </source>
</evidence>
<dbReference type="PANTHER" id="PTHR43498">
    <property type="entry name" value="FERREDOXIN:COB-COM HETERODISULFIDE REDUCTASE SUBUNIT A"/>
    <property type="match status" value="1"/>
</dbReference>
<keyword evidence="4" id="KW-0408">Iron</keyword>
<gene>
    <name evidence="6" type="ORF">JOF43_001290</name>
</gene>
<evidence type="ECO:0008006" key="8">
    <source>
        <dbReference type="Google" id="ProtNLM"/>
    </source>
</evidence>
<evidence type="ECO:0000256" key="3">
    <source>
        <dbReference type="ARBA" id="ARBA00023002"/>
    </source>
</evidence>
<accession>A0ABS4WYW5</accession>
<protein>
    <recommendedName>
        <fullName evidence="8">Pyridine nucleotide-disulfide oxidoreductase</fullName>
    </recommendedName>
</protein>
<reference evidence="6 7" key="1">
    <citation type="submission" date="2021-03" db="EMBL/GenBank/DDBJ databases">
        <title>Sequencing the genomes of 1000 actinobacteria strains.</title>
        <authorList>
            <person name="Klenk H.-P."/>
        </authorList>
    </citation>
    <scope>NUCLEOTIDE SEQUENCE [LARGE SCALE GENOMIC DNA]</scope>
    <source>
        <strain evidence="6 7">DSM 14566</strain>
    </source>
</reference>
<name>A0ABS4WYW5_9MICO</name>
<dbReference type="SUPFAM" id="SSF51905">
    <property type="entry name" value="FAD/NAD(P)-binding domain"/>
    <property type="match status" value="1"/>
</dbReference>
<dbReference type="EMBL" id="JAGIOD010000001">
    <property type="protein sequence ID" value="MBP2381333.1"/>
    <property type="molecule type" value="Genomic_DNA"/>
</dbReference>
<sequence>MRHIKEDVDIVVVGGGLAGTSAAVAAARLGSRVALVTNRPVLGGNSSSEIRVWVVGATAHGTQRFARETGIMGELFLENQFRNPQGNPYYWDQTVLDLVRAEPNISLHLNTDVRTLDMEGEGVIRSVTGWTMGSEIETELSAPVFLDCTGDGLVGHLAGAQYRVGRESQDEYGETWAPEQADRELLGSSLFFYTHDTGAPEKFVPPNIAKDISKTPIPRNRIIRTGDNGCNYWWIEWGGEVDTVDENERIRDELWSVVYGIWDHIKNSGDFDADTLTLEWVGAIPGKREYRRFLGDYVLTQQDILQQRSFPDAVAFGGWSIDLHPVEGVYAEKPGAQQRYSNGTYAIPYRSLYSRNVDNLLFAGRNISASHIAFGSTRVMATCSTLGQAAGTAAHLSAHLGTTPRALGQDHLPELLRTLHREDAPVIGLHATDDEDLARSATITASSELTTIDTVPSASSDRFPLDRDVALVVPVDPALESITLRATAEAPASTTVELWDTGKPQNYVPVARIAATQVEVPVGEGEVTARFDWAPETPRNAVLVVSATPGVALHLTDGNPYGLLALTRKQAWDAQFDHQIPSEEGELVTQWEARPLRGRSFAGRIAPDTNAYRAAAVADGYQRPYGGPHLWSSEAVFAPAGQTDRASDVALDAMAAPSLTLRWDAPVRIGSVRIVLNDDVDTDLINLHHHRTKDEVMPTLVRDYRLEGSVDGEWRELAGVRDNRIRHRIHDVSAGEYDALRLVVEGTNGSPYAMVQAIKVYANPSARTTLP</sequence>
<evidence type="ECO:0000256" key="4">
    <source>
        <dbReference type="ARBA" id="ARBA00023004"/>
    </source>
</evidence>
<dbReference type="Proteomes" id="UP001519290">
    <property type="component" value="Unassembled WGS sequence"/>
</dbReference>
<evidence type="ECO:0000256" key="5">
    <source>
        <dbReference type="ARBA" id="ARBA00023014"/>
    </source>
</evidence>
<dbReference type="PANTHER" id="PTHR43498:SF1">
    <property type="entry name" value="COB--COM HETERODISULFIDE REDUCTASE IRON-SULFUR SUBUNIT A"/>
    <property type="match status" value="1"/>
</dbReference>
<evidence type="ECO:0000256" key="1">
    <source>
        <dbReference type="ARBA" id="ARBA00022485"/>
    </source>
</evidence>
<keyword evidence="5" id="KW-0411">Iron-sulfur</keyword>
<comment type="caution">
    <text evidence="6">The sequence shown here is derived from an EMBL/GenBank/DDBJ whole genome shotgun (WGS) entry which is preliminary data.</text>
</comment>
<dbReference type="Gene3D" id="3.50.50.60">
    <property type="entry name" value="FAD/NAD(P)-binding domain"/>
    <property type="match status" value="1"/>
</dbReference>
<dbReference type="InterPro" id="IPR036188">
    <property type="entry name" value="FAD/NAD-bd_sf"/>
</dbReference>
<keyword evidence="1" id="KW-0004">4Fe-4S</keyword>
<evidence type="ECO:0000313" key="6">
    <source>
        <dbReference type="EMBL" id="MBP2381333.1"/>
    </source>
</evidence>
<dbReference type="Pfam" id="PF12831">
    <property type="entry name" value="FAD_oxidored"/>
    <property type="match status" value="1"/>
</dbReference>
<keyword evidence="3" id="KW-0560">Oxidoreductase</keyword>
<evidence type="ECO:0000256" key="2">
    <source>
        <dbReference type="ARBA" id="ARBA00022723"/>
    </source>
</evidence>
<keyword evidence="7" id="KW-1185">Reference proteome</keyword>
<dbReference type="InterPro" id="IPR039650">
    <property type="entry name" value="HdrA-like"/>
</dbReference>
<proteinExistence type="predicted"/>